<organism evidence="10 11">
    <name type="scientific">Salipiger bermudensis (strain DSM 26914 / JCM 13377 / KCTC 12554 / HTCC2601)</name>
    <name type="common">Pelagibaca bermudensis</name>
    <dbReference type="NCBI Taxonomy" id="314265"/>
    <lineage>
        <taxon>Bacteria</taxon>
        <taxon>Pseudomonadati</taxon>
        <taxon>Pseudomonadota</taxon>
        <taxon>Alphaproteobacteria</taxon>
        <taxon>Rhodobacterales</taxon>
        <taxon>Roseobacteraceae</taxon>
        <taxon>Salipiger</taxon>
    </lineage>
</organism>
<dbReference type="eggNOG" id="COG0004">
    <property type="taxonomic scope" value="Bacteria"/>
</dbReference>
<dbReference type="PANTHER" id="PTHR11730">
    <property type="entry name" value="AMMONIUM TRANSPORTER"/>
    <property type="match status" value="1"/>
</dbReference>
<evidence type="ECO:0000256" key="1">
    <source>
        <dbReference type="ARBA" id="ARBA00004141"/>
    </source>
</evidence>
<evidence type="ECO:0000256" key="4">
    <source>
        <dbReference type="ARBA" id="ARBA00022692"/>
    </source>
</evidence>
<gene>
    <name evidence="10" type="ORF">R2601_08016</name>
</gene>
<dbReference type="SUPFAM" id="SSF111352">
    <property type="entry name" value="Ammonium transporter"/>
    <property type="match status" value="1"/>
</dbReference>
<keyword evidence="4 8" id="KW-0812">Transmembrane</keyword>
<dbReference type="InterPro" id="IPR024041">
    <property type="entry name" value="NH4_transpt_AmtB-like_dom"/>
</dbReference>
<dbReference type="Pfam" id="PF00909">
    <property type="entry name" value="Ammonium_transp"/>
    <property type="match status" value="1"/>
</dbReference>
<dbReference type="AlphaFoldDB" id="Q0FJY2"/>
<dbReference type="GO" id="GO:0016020">
    <property type="term" value="C:membrane"/>
    <property type="evidence" value="ECO:0007669"/>
    <property type="project" value="UniProtKB-SubCell"/>
</dbReference>
<evidence type="ECO:0000313" key="10">
    <source>
        <dbReference type="EMBL" id="EAU44462.1"/>
    </source>
</evidence>
<evidence type="ECO:0000256" key="6">
    <source>
        <dbReference type="ARBA" id="ARBA00023136"/>
    </source>
</evidence>
<evidence type="ECO:0000256" key="5">
    <source>
        <dbReference type="ARBA" id="ARBA00022989"/>
    </source>
</evidence>
<evidence type="ECO:0000259" key="9">
    <source>
        <dbReference type="Pfam" id="PF00909"/>
    </source>
</evidence>
<keyword evidence="3" id="KW-0813">Transport</keyword>
<reference evidence="10 11" key="1">
    <citation type="journal article" date="2010" name="J. Bacteriol.">
        <title>Genome sequences of Pelagibaca bermudensis HTCC2601T and Maritimibacter alkaliphilus HTCC2654T, the type strains of two marine Roseobacter genera.</title>
        <authorList>
            <person name="Thrash J.C."/>
            <person name="Cho J.C."/>
            <person name="Ferriera S."/>
            <person name="Johnson J."/>
            <person name="Vergin K.L."/>
            <person name="Giovannoni S.J."/>
        </authorList>
    </citation>
    <scope>NUCLEOTIDE SEQUENCE [LARGE SCALE GENOMIC DNA]</scope>
    <source>
        <strain evidence="11">DSM 26914 / JCM 13377 / KCTC 12554 / HTCC2601</strain>
    </source>
</reference>
<dbReference type="InterPro" id="IPR029020">
    <property type="entry name" value="Ammonium/urea_transptr"/>
</dbReference>
<protein>
    <submittedName>
        <fullName evidence="10">Ammonium transporter</fullName>
    </submittedName>
</protein>
<keyword evidence="11" id="KW-1185">Reference proteome</keyword>
<keyword evidence="5 8" id="KW-1133">Transmembrane helix</keyword>
<sequence length="129" mass="13202">GFVVPMVAVQLEKMGIDDAVGAFPVHGIGGLIGVVSCGIFAAGYPNVDGMPPVSLWGQIVGAVTMAVLGFVPGYVVSYILKVFGLLRVPDHIQEKGLDIVKVPVSAYPENYTPGPVNVATPAAAGTPAE</sequence>
<evidence type="ECO:0000256" key="8">
    <source>
        <dbReference type="SAM" id="Phobius"/>
    </source>
</evidence>
<evidence type="ECO:0000256" key="2">
    <source>
        <dbReference type="ARBA" id="ARBA00005887"/>
    </source>
</evidence>
<dbReference type="EMBL" id="AATQ01000045">
    <property type="protein sequence ID" value="EAU44462.1"/>
    <property type="molecule type" value="Genomic_DNA"/>
</dbReference>
<dbReference type="PANTHER" id="PTHR11730:SF6">
    <property type="entry name" value="AMMONIUM TRANSPORTER"/>
    <property type="match status" value="1"/>
</dbReference>
<feature type="transmembrane region" description="Helical" evidence="8">
    <location>
        <begin position="55"/>
        <end position="80"/>
    </location>
</feature>
<evidence type="ECO:0000313" key="11">
    <source>
        <dbReference type="Proteomes" id="UP000006230"/>
    </source>
</evidence>
<feature type="domain" description="Ammonium transporter AmtB-like" evidence="9">
    <location>
        <begin position="7"/>
        <end position="105"/>
    </location>
</feature>
<name>Q0FJY2_SALBH</name>
<comment type="similarity">
    <text evidence="2">Belongs to the ammonia transporter channel (TC 1.A.11.2) family.</text>
</comment>
<dbReference type="Proteomes" id="UP000006230">
    <property type="component" value="Unassembled WGS sequence"/>
</dbReference>
<comment type="subcellular location">
    <subcellularLocation>
        <location evidence="1">Membrane</location>
        <topology evidence="1">Multi-pass membrane protein</topology>
    </subcellularLocation>
</comment>
<dbReference type="GO" id="GO:0097272">
    <property type="term" value="P:ammonium homeostasis"/>
    <property type="evidence" value="ECO:0007669"/>
    <property type="project" value="TreeGrafter"/>
</dbReference>
<keyword evidence="7" id="KW-0924">Ammonia transport</keyword>
<dbReference type="HOGENOM" id="CLU_1942582_0_0_5"/>
<accession>Q0FJY2</accession>
<feature type="transmembrane region" description="Helical" evidence="8">
    <location>
        <begin position="20"/>
        <end position="43"/>
    </location>
</feature>
<keyword evidence="6 8" id="KW-0472">Membrane</keyword>
<evidence type="ECO:0000256" key="3">
    <source>
        <dbReference type="ARBA" id="ARBA00022448"/>
    </source>
</evidence>
<dbReference type="GO" id="GO:0008519">
    <property type="term" value="F:ammonium channel activity"/>
    <property type="evidence" value="ECO:0007669"/>
    <property type="project" value="InterPro"/>
</dbReference>
<feature type="non-terminal residue" evidence="10">
    <location>
        <position position="1"/>
    </location>
</feature>
<proteinExistence type="inferred from homology"/>
<evidence type="ECO:0000256" key="7">
    <source>
        <dbReference type="ARBA" id="ARBA00023177"/>
    </source>
</evidence>
<comment type="caution">
    <text evidence="10">The sequence shown here is derived from an EMBL/GenBank/DDBJ whole genome shotgun (WGS) entry which is preliminary data.</text>
</comment>
<dbReference type="Gene3D" id="1.10.3430.10">
    <property type="entry name" value="Ammonium transporter AmtB like domains"/>
    <property type="match status" value="1"/>
</dbReference>